<sequence>MRTLTRHEKKLTLFLAMAVVAGVHLLGLKFLLSWDQANRRVVSERSAELEEAQGWMDQKVEWEEKSAWLEKNLKTVPTDNPAPALQKKSQSAATAAGLKIEEQTLQSPKPGVACTVVSNRMRLTGGLGQFVQWAGQLYQPEGGVALISLNLKLSPEPPKMVGEAEVGQFFRTAKE</sequence>
<evidence type="ECO:0000256" key="1">
    <source>
        <dbReference type="SAM" id="Phobius"/>
    </source>
</evidence>
<dbReference type="Proteomes" id="UP000051269">
    <property type="component" value="Unassembled WGS sequence"/>
</dbReference>
<feature type="transmembrane region" description="Helical" evidence="1">
    <location>
        <begin position="12"/>
        <end position="34"/>
    </location>
</feature>
<evidence type="ECO:0000313" key="2">
    <source>
        <dbReference type="EMBL" id="KRO61840.1"/>
    </source>
</evidence>
<organism evidence="2 3">
    <name type="scientific">Verrucomicrobia subdivision 6 bacterium BACL9 MAG-120507-bin52</name>
    <dbReference type="NCBI Taxonomy" id="1655590"/>
    <lineage>
        <taxon>Bacteria</taxon>
        <taxon>Pseudomonadati</taxon>
        <taxon>Verrucomicrobiota</taxon>
        <taxon>Verrucomicrobiia</taxon>
        <taxon>Verrucomicrobiales</taxon>
        <taxon>Verrucomicrobia subdivision 6</taxon>
    </lineage>
</organism>
<comment type="caution">
    <text evidence="2">The sequence shown here is derived from an EMBL/GenBank/DDBJ whole genome shotgun (WGS) entry which is preliminary data.</text>
</comment>
<gene>
    <name evidence="2" type="ORF">ABR82_00185</name>
</gene>
<keyword evidence="1" id="KW-1133">Transmembrane helix</keyword>
<dbReference type="EMBL" id="LIBO01000192">
    <property type="protein sequence ID" value="KRO61840.1"/>
    <property type="molecule type" value="Genomic_DNA"/>
</dbReference>
<keyword evidence="1" id="KW-0812">Transmembrane</keyword>
<accession>A0A0R2RLQ6</accession>
<evidence type="ECO:0000313" key="3">
    <source>
        <dbReference type="Proteomes" id="UP000051269"/>
    </source>
</evidence>
<protein>
    <submittedName>
        <fullName evidence="2">Uncharacterized protein</fullName>
    </submittedName>
</protein>
<dbReference type="AlphaFoldDB" id="A0A0R2RLQ6"/>
<name>A0A0R2RLQ6_9BACT</name>
<proteinExistence type="predicted"/>
<reference evidence="2 3" key="1">
    <citation type="submission" date="2015-10" db="EMBL/GenBank/DDBJ databases">
        <title>Metagenome-Assembled Genomes uncover a global brackish microbiome.</title>
        <authorList>
            <person name="Hugerth L.W."/>
            <person name="Larsson J."/>
            <person name="Alneberg J."/>
            <person name="Lindh M.V."/>
            <person name="Legrand C."/>
            <person name="Pinhassi J."/>
            <person name="Andersson A.F."/>
        </authorList>
    </citation>
    <scope>NUCLEOTIDE SEQUENCE [LARGE SCALE GENOMIC DNA]</scope>
    <source>
        <strain evidence="2">BACL18 MAG-120507-bin52</strain>
    </source>
</reference>
<keyword evidence="1" id="KW-0472">Membrane</keyword>